<dbReference type="AlphaFoldDB" id="A0A9P6VTT9"/>
<dbReference type="InterPro" id="IPR029058">
    <property type="entry name" value="AB_hydrolase_fold"/>
</dbReference>
<dbReference type="Pfam" id="PF08538">
    <property type="entry name" value="DUF1749"/>
    <property type="match status" value="2"/>
</dbReference>
<accession>A0A9P6VTT9</accession>
<dbReference type="InterPro" id="IPR000424">
    <property type="entry name" value="Primosome_PriB/ssb"/>
</dbReference>
<proteinExistence type="predicted"/>
<sequence length="504" mass="54681">MQTTAGTVHVVSAHPPLTAFEFASSPARNAADPLLLFVAGLGDTLLSVPYLGQLAQAVDKLGWRCAQALLTSSGAGWGTATVAQDAVELAKIVGYYKEKGASKVVLLGHSTGKRPACLVSTCNRNLPPFFAGCQDAIAYLHLKRSRPDMPVLDGVILQAPVSDREAPGVPDVVERSVKPVYDDGKYDLDAFVPPAWAAALQTEIGITYRRFFSLVLPPESGRVDLRRREDFFSSDLEPEYLAEVFEPVDYPLLFALSGNDATYPEHVKLQLPALLERFETATPAPCRSRFSCIVPNASHDLDEPEPARVFVDKVTGFLQGLDEKFFLTHALPAATRPPTFCSLPFPLAESRPSPTMFAALRPAARASVRVRLPFGLLLAAAFSTSPVAKRDIAKMTLVGRLGAMETKEGKNGRQYLKYAIATTDRRPPPREGEAPEEPTTSWHTVFAHGDAVERLQNVQIGSLVFVEAAFQVRNQRDEASGSYSTQVLATHGKAHVGHLEAPPS</sequence>
<dbReference type="InterPro" id="IPR013744">
    <property type="entry name" value="SidJ"/>
</dbReference>
<dbReference type="PANTHER" id="PTHR31591">
    <property type="entry name" value="UPF0613 PROTEIN PB24D3.06C"/>
    <property type="match status" value="1"/>
</dbReference>
<dbReference type="CDD" id="cd04496">
    <property type="entry name" value="SSB_OBF"/>
    <property type="match status" value="1"/>
</dbReference>
<dbReference type="PANTHER" id="PTHR31591:SF1">
    <property type="entry name" value="UPF0613 PROTEIN PB24D3.06C"/>
    <property type="match status" value="1"/>
</dbReference>
<dbReference type="EMBL" id="PUHQ01000183">
    <property type="protein sequence ID" value="KAG0653672.1"/>
    <property type="molecule type" value="Genomic_DNA"/>
</dbReference>
<dbReference type="OrthoDB" id="10034502at2759"/>
<keyword evidence="4" id="KW-1185">Reference proteome</keyword>
<name>A0A9P6VTT9_RHOMI</name>
<evidence type="ECO:0000256" key="1">
    <source>
        <dbReference type="ARBA" id="ARBA00023125"/>
    </source>
</evidence>
<evidence type="ECO:0000313" key="3">
    <source>
        <dbReference type="EMBL" id="KAG0653672.1"/>
    </source>
</evidence>
<evidence type="ECO:0000313" key="4">
    <source>
        <dbReference type="Proteomes" id="UP000777482"/>
    </source>
</evidence>
<organism evidence="3 4">
    <name type="scientific">Rhodotorula mucilaginosa</name>
    <name type="common">Yeast</name>
    <name type="synonym">Rhodotorula rubra</name>
    <dbReference type="NCBI Taxonomy" id="5537"/>
    <lineage>
        <taxon>Eukaryota</taxon>
        <taxon>Fungi</taxon>
        <taxon>Dikarya</taxon>
        <taxon>Basidiomycota</taxon>
        <taxon>Pucciniomycotina</taxon>
        <taxon>Microbotryomycetes</taxon>
        <taxon>Sporidiobolales</taxon>
        <taxon>Sporidiobolaceae</taxon>
        <taxon>Rhodotorula</taxon>
    </lineage>
</organism>
<dbReference type="Gene3D" id="3.40.50.1820">
    <property type="entry name" value="alpha/beta hydrolase"/>
    <property type="match status" value="2"/>
</dbReference>
<dbReference type="SUPFAM" id="SSF53474">
    <property type="entry name" value="alpha/beta-Hydrolases"/>
    <property type="match status" value="1"/>
</dbReference>
<dbReference type="Gene3D" id="2.40.50.140">
    <property type="entry name" value="Nucleic acid-binding proteins"/>
    <property type="match status" value="1"/>
</dbReference>
<dbReference type="GO" id="GO:0003697">
    <property type="term" value="F:single-stranded DNA binding"/>
    <property type="evidence" value="ECO:0007669"/>
    <property type="project" value="InterPro"/>
</dbReference>
<dbReference type="InterPro" id="IPR012340">
    <property type="entry name" value="NA-bd_OB-fold"/>
</dbReference>
<keyword evidence="1 2" id="KW-0238">DNA-binding</keyword>
<gene>
    <name evidence="3" type="ORF">C6P46_002359</name>
</gene>
<evidence type="ECO:0000256" key="2">
    <source>
        <dbReference type="PROSITE-ProRule" id="PRU00252"/>
    </source>
</evidence>
<dbReference type="Pfam" id="PF00436">
    <property type="entry name" value="SSB"/>
    <property type="match status" value="1"/>
</dbReference>
<dbReference type="SUPFAM" id="SSF50249">
    <property type="entry name" value="Nucleic acid-binding proteins"/>
    <property type="match status" value="1"/>
</dbReference>
<reference evidence="3 4" key="1">
    <citation type="submission" date="2020-11" db="EMBL/GenBank/DDBJ databases">
        <title>Kefir isolates.</title>
        <authorList>
            <person name="Marcisauskas S."/>
            <person name="Kim Y."/>
            <person name="Blasche S."/>
        </authorList>
    </citation>
    <scope>NUCLEOTIDE SEQUENCE [LARGE SCALE GENOMIC DNA]</scope>
    <source>
        <strain evidence="3 4">KR</strain>
    </source>
</reference>
<dbReference type="Proteomes" id="UP000777482">
    <property type="component" value="Unassembled WGS sequence"/>
</dbReference>
<dbReference type="PROSITE" id="PS50935">
    <property type="entry name" value="SSB"/>
    <property type="match status" value="1"/>
</dbReference>
<comment type="caution">
    <text evidence="3">The sequence shown here is derived from an EMBL/GenBank/DDBJ whole genome shotgun (WGS) entry which is preliminary data.</text>
</comment>
<protein>
    <submittedName>
        <fullName evidence="3">Uncharacterized protein</fullName>
    </submittedName>
</protein>